<evidence type="ECO:0000313" key="3">
    <source>
        <dbReference type="Proteomes" id="UP001141933"/>
    </source>
</evidence>
<organism evidence="2 3">
    <name type="scientific">Phocaeicola acetigenes</name>
    <dbReference type="NCBI Taxonomy" id="3016083"/>
    <lineage>
        <taxon>Bacteria</taxon>
        <taxon>Pseudomonadati</taxon>
        <taxon>Bacteroidota</taxon>
        <taxon>Bacteroidia</taxon>
        <taxon>Bacteroidales</taxon>
        <taxon>Bacteroidaceae</taxon>
        <taxon>Phocaeicola</taxon>
    </lineage>
</organism>
<reference evidence="2" key="1">
    <citation type="submission" date="2022-12" db="EMBL/GenBank/DDBJ databases">
        <title>Phocaeicola acetigenes sp. nov., isolated feces from a healthy human.</title>
        <authorList>
            <person name="Do H."/>
            <person name="Ha Y.B."/>
            <person name="Kim J.-S."/>
            <person name="Suh M.K."/>
            <person name="Kim H.S."/>
            <person name="Lee J.-S."/>
        </authorList>
    </citation>
    <scope>NUCLEOTIDE SEQUENCE</scope>
    <source>
        <strain evidence="2">KGMB11183</strain>
    </source>
</reference>
<proteinExistence type="predicted"/>
<dbReference type="EMBL" id="JAPZVM010000001">
    <property type="protein sequence ID" value="MCZ8371201.1"/>
    <property type="molecule type" value="Genomic_DNA"/>
</dbReference>
<feature type="compositionally biased region" description="Basic and acidic residues" evidence="1">
    <location>
        <begin position="181"/>
        <end position="193"/>
    </location>
</feature>
<evidence type="ECO:0000256" key="1">
    <source>
        <dbReference type="SAM" id="MobiDB-lite"/>
    </source>
</evidence>
<feature type="compositionally biased region" description="Gly residues" evidence="1">
    <location>
        <begin position="100"/>
        <end position="118"/>
    </location>
</feature>
<feature type="region of interest" description="Disordered" evidence="1">
    <location>
        <begin position="91"/>
        <end position="150"/>
    </location>
</feature>
<feature type="region of interest" description="Disordered" evidence="1">
    <location>
        <begin position="165"/>
        <end position="199"/>
    </location>
</feature>
<sequence>MRTMKRTIWALCGVMWMSIPGYSTGDVRYDEPQEKKTSFKEIPNPEKAARKRVDELDKVLHLSKKQYKKIYKLLLKEERDRLEQGIGYMSMRTERPLPPMGGGYPPAGGGHPGGFGEGFKGERPPMPPPTGDEERAEKEAERIKKRTKKMRKILTDEQYDIWLTLKPEPPVKGKKPSGFHPGEDERPSFHPDSSETCCE</sequence>
<accession>A0ABT4PDU9</accession>
<gene>
    <name evidence="2" type="ORF">O6P32_00545</name>
</gene>
<protein>
    <recommendedName>
        <fullName evidence="4">DUF4890 domain-containing protein</fullName>
    </recommendedName>
</protein>
<feature type="compositionally biased region" description="Basic and acidic residues" evidence="1">
    <location>
        <begin position="132"/>
        <end position="142"/>
    </location>
</feature>
<dbReference type="RefSeq" id="WP_269876278.1">
    <property type="nucleotide sequence ID" value="NZ_JAPZVM010000001.1"/>
</dbReference>
<evidence type="ECO:0008006" key="4">
    <source>
        <dbReference type="Google" id="ProtNLM"/>
    </source>
</evidence>
<keyword evidence="3" id="KW-1185">Reference proteome</keyword>
<evidence type="ECO:0000313" key="2">
    <source>
        <dbReference type="EMBL" id="MCZ8371201.1"/>
    </source>
</evidence>
<comment type="caution">
    <text evidence="2">The sequence shown here is derived from an EMBL/GenBank/DDBJ whole genome shotgun (WGS) entry which is preliminary data.</text>
</comment>
<dbReference type="Proteomes" id="UP001141933">
    <property type="component" value="Unassembled WGS sequence"/>
</dbReference>
<name>A0ABT4PDU9_9BACT</name>